<feature type="compositionally biased region" description="Polar residues" evidence="2">
    <location>
        <begin position="1"/>
        <end position="17"/>
    </location>
</feature>
<organism evidence="4 5">
    <name type="scientific">Anaeramoeba flamelloides</name>
    <dbReference type="NCBI Taxonomy" id="1746091"/>
    <lineage>
        <taxon>Eukaryota</taxon>
        <taxon>Metamonada</taxon>
        <taxon>Anaeramoebidae</taxon>
        <taxon>Anaeramoeba</taxon>
    </lineage>
</organism>
<dbReference type="Gene3D" id="3.60.21.10">
    <property type="match status" value="1"/>
</dbReference>
<dbReference type="EMBL" id="JAOAOG010000127">
    <property type="protein sequence ID" value="KAJ6247195.1"/>
    <property type="molecule type" value="Genomic_DNA"/>
</dbReference>
<evidence type="ECO:0000313" key="5">
    <source>
        <dbReference type="Proteomes" id="UP001150062"/>
    </source>
</evidence>
<comment type="caution">
    <text evidence="4">The sequence shown here is derived from an EMBL/GenBank/DDBJ whole genome shotgun (WGS) entry which is preliminary data.</text>
</comment>
<evidence type="ECO:0000256" key="1">
    <source>
        <dbReference type="RuleBase" id="RU004273"/>
    </source>
</evidence>
<sequence length="662" mass="77172">MSNEINLNNLKQQPSIQTKNELKEKELTNERMIELQSSNEYVDSSFETSYESQSSDSGDSSLCSGSSSSEEDFDDEWEDDDSNDNDLNCGEDRWLPEIKEPKRKPLASEKLFLKNSDLVDCKELFKHFNFEGKLLEKDIVWICKMAQKILKNEPNLLIINKQPLIIFGDLHGQFFDLASVLNSIGECKDNLKHFLFLGDYVDRGDFGFELVIFLFALKISHPNACFLLRGNHECREMTARFNFKNEVISKYNENIYEEIMKTFDCLPLAAIVDDKFFCVHAGISPGLIDVEMINEINRFQEIPTSYQLFSDILWSDPDPNYDQTEETAYNFSLNKSRGGSYHYSYNAVINFLEQNDLSLIIRSHESHKNGHFQYKKWEETNFSSLITIFSCPNYVGMGNNKGAILIYSNKSIIIKEFRGVKHPYCLPGYIDGFQWSFPFLESKIKSVWGALINLKLEMISNESSILKFSGKKNNVVNNNKVVNRKSVKSEKNPFQNIKKNRLVYYKVLSIIKIISMFSSNRKKKKLRRGLSPNEQKTKTNHHSDTYLNQKKLFDVQKKLKFQSKLAKKFRISSFESEPFKKKLIDGYTKFFLETHTKNQSKLQPKSLFMYQNKTIDLLNQKYKKKMEKLQELKKISNVSSNKKKFNLIIKLQIKKLKKKNKK</sequence>
<protein>
    <recommendedName>
        <fullName evidence="1">Serine/threonine-protein phosphatase</fullName>
        <ecNumber evidence="1">3.1.3.16</ecNumber>
    </recommendedName>
</protein>
<dbReference type="PROSITE" id="PS00125">
    <property type="entry name" value="SER_THR_PHOSPHATASE"/>
    <property type="match status" value="1"/>
</dbReference>
<evidence type="ECO:0000256" key="2">
    <source>
        <dbReference type="SAM" id="MobiDB-lite"/>
    </source>
</evidence>
<accession>A0ABQ8YRR8</accession>
<dbReference type="Proteomes" id="UP001150062">
    <property type="component" value="Unassembled WGS sequence"/>
</dbReference>
<dbReference type="PANTHER" id="PTHR45673">
    <property type="entry name" value="SERINE/THREONINE-PROTEIN PHOSPHATASE 2B CATALYTIC SUBUNIT 1-RELATED"/>
    <property type="match status" value="1"/>
</dbReference>
<feature type="compositionally biased region" description="Low complexity" evidence="2">
    <location>
        <begin position="43"/>
        <end position="68"/>
    </location>
</feature>
<feature type="region of interest" description="Disordered" evidence="2">
    <location>
        <begin position="1"/>
        <end position="94"/>
    </location>
</feature>
<dbReference type="Pfam" id="PF00149">
    <property type="entry name" value="Metallophos"/>
    <property type="match status" value="1"/>
</dbReference>
<evidence type="ECO:0000259" key="3">
    <source>
        <dbReference type="PROSITE" id="PS00125"/>
    </source>
</evidence>
<dbReference type="PRINTS" id="PR00114">
    <property type="entry name" value="STPHPHTASE"/>
</dbReference>
<dbReference type="InterPro" id="IPR006186">
    <property type="entry name" value="Ser/Thr-sp_prot-phosphatase"/>
</dbReference>
<evidence type="ECO:0000313" key="4">
    <source>
        <dbReference type="EMBL" id="KAJ6247195.1"/>
    </source>
</evidence>
<proteinExistence type="inferred from homology"/>
<dbReference type="InterPro" id="IPR004843">
    <property type="entry name" value="Calcineurin-like_PHP"/>
</dbReference>
<dbReference type="InterPro" id="IPR043360">
    <property type="entry name" value="PP2B"/>
</dbReference>
<keyword evidence="5" id="KW-1185">Reference proteome</keyword>
<dbReference type="SUPFAM" id="SSF56300">
    <property type="entry name" value="Metallo-dependent phosphatases"/>
    <property type="match status" value="1"/>
</dbReference>
<reference evidence="4" key="1">
    <citation type="submission" date="2022-08" db="EMBL/GenBank/DDBJ databases">
        <title>Novel sulfate-reducing endosymbionts in the free-living metamonad Anaeramoeba.</title>
        <authorList>
            <person name="Jerlstrom-Hultqvist J."/>
            <person name="Cepicka I."/>
            <person name="Gallot-Lavallee L."/>
            <person name="Salas-Leiva D."/>
            <person name="Curtis B.A."/>
            <person name="Zahonova K."/>
            <person name="Pipaliya S."/>
            <person name="Dacks J."/>
            <person name="Roger A.J."/>
        </authorList>
    </citation>
    <scope>NUCLEOTIDE SEQUENCE</scope>
    <source>
        <strain evidence="4">Schooner1</strain>
    </source>
</reference>
<feature type="compositionally biased region" description="Basic and acidic residues" evidence="2">
    <location>
        <begin position="20"/>
        <end position="33"/>
    </location>
</feature>
<gene>
    <name evidence="4" type="ORF">M0813_18722</name>
</gene>
<dbReference type="InterPro" id="IPR029052">
    <property type="entry name" value="Metallo-depent_PP-like"/>
</dbReference>
<keyword evidence="1" id="KW-0378">Hydrolase</keyword>
<dbReference type="SMART" id="SM00156">
    <property type="entry name" value="PP2Ac"/>
    <property type="match status" value="1"/>
</dbReference>
<feature type="compositionally biased region" description="Acidic residues" evidence="2">
    <location>
        <begin position="69"/>
        <end position="84"/>
    </location>
</feature>
<comment type="catalytic activity">
    <reaction evidence="1">
        <text>O-phospho-L-threonyl-[protein] + H2O = L-threonyl-[protein] + phosphate</text>
        <dbReference type="Rhea" id="RHEA:47004"/>
        <dbReference type="Rhea" id="RHEA-COMP:11060"/>
        <dbReference type="Rhea" id="RHEA-COMP:11605"/>
        <dbReference type="ChEBI" id="CHEBI:15377"/>
        <dbReference type="ChEBI" id="CHEBI:30013"/>
        <dbReference type="ChEBI" id="CHEBI:43474"/>
        <dbReference type="ChEBI" id="CHEBI:61977"/>
        <dbReference type="EC" id="3.1.3.16"/>
    </reaction>
</comment>
<comment type="similarity">
    <text evidence="1">Belongs to the PPP phosphatase family.</text>
</comment>
<name>A0ABQ8YRR8_9EUKA</name>
<feature type="domain" description="Serine/threonine specific protein phosphatases" evidence="3">
    <location>
        <begin position="228"/>
        <end position="233"/>
    </location>
</feature>
<dbReference type="EC" id="3.1.3.16" evidence="1"/>